<comment type="caution">
    <text evidence="2">The sequence shown here is derived from an EMBL/GenBank/DDBJ whole genome shotgun (WGS) entry which is preliminary data.</text>
</comment>
<proteinExistence type="predicted"/>
<protein>
    <submittedName>
        <fullName evidence="2">Uncharacterized protein</fullName>
    </submittedName>
</protein>
<evidence type="ECO:0000256" key="1">
    <source>
        <dbReference type="SAM" id="Phobius"/>
    </source>
</evidence>
<reference evidence="2 3" key="1">
    <citation type="submission" date="2014-08" db="EMBL/GenBank/DDBJ databases">
        <title>Porphyromonas cangingivalis strain:COT-109_OH1386 Genome sequencing.</title>
        <authorList>
            <person name="Wallis C."/>
            <person name="Deusch O."/>
            <person name="O'Flynn C."/>
            <person name="Davis I."/>
            <person name="Jospin G."/>
            <person name="Darling A.E."/>
            <person name="Coil D.A."/>
            <person name="Alexiev A."/>
            <person name="Horsfall A."/>
            <person name="Kirkwood N."/>
            <person name="Harris S."/>
            <person name="Eisen J.A."/>
        </authorList>
    </citation>
    <scope>NUCLEOTIDE SEQUENCE [LARGE SCALE GENOMIC DNA]</scope>
    <source>
        <strain evidence="3">COT-109 OH1386</strain>
    </source>
</reference>
<organism evidence="2 3">
    <name type="scientific">Porphyromonas cangingivalis</name>
    <dbReference type="NCBI Taxonomy" id="36874"/>
    <lineage>
        <taxon>Bacteria</taxon>
        <taxon>Pseudomonadati</taxon>
        <taxon>Bacteroidota</taxon>
        <taxon>Bacteroidia</taxon>
        <taxon>Bacteroidales</taxon>
        <taxon>Porphyromonadaceae</taxon>
        <taxon>Porphyromonas</taxon>
    </lineage>
</organism>
<dbReference type="AlphaFoldDB" id="A0A0A2EZM3"/>
<keyword evidence="1" id="KW-0472">Membrane</keyword>
<name>A0A0A2EZM3_PORCN</name>
<sequence length="89" mass="10117">MLILLFLSFEVLSLWMKGGCFLSFCVGNRSVLRVKMIFGIFFFNLLGDVIIIYIFVVSIVEKTDDLQILVKSVFEAMRSTGSDRMIPSP</sequence>
<evidence type="ECO:0000313" key="3">
    <source>
        <dbReference type="Proteomes" id="UP000030125"/>
    </source>
</evidence>
<gene>
    <name evidence="2" type="ORF">HQ35_01275</name>
</gene>
<keyword evidence="3" id="KW-1185">Reference proteome</keyword>
<evidence type="ECO:0000313" key="2">
    <source>
        <dbReference type="EMBL" id="KGN82975.1"/>
    </source>
</evidence>
<keyword evidence="1" id="KW-1133">Transmembrane helix</keyword>
<dbReference type="EMBL" id="JQJD01000004">
    <property type="protein sequence ID" value="KGN82975.1"/>
    <property type="molecule type" value="Genomic_DNA"/>
</dbReference>
<accession>A0A0A2EZM3</accession>
<dbReference type="Proteomes" id="UP000030125">
    <property type="component" value="Unassembled WGS sequence"/>
</dbReference>
<keyword evidence="1" id="KW-0812">Transmembrane</keyword>
<feature type="transmembrane region" description="Helical" evidence="1">
    <location>
        <begin position="37"/>
        <end position="60"/>
    </location>
</feature>